<sequence>MIDVLMGLLVWLAMLWLMWAFVRAMMDWVDEILASILEEILNRK</sequence>
<gene>
    <name evidence="1" type="ordered locus">PYCH_14600</name>
</gene>
<dbReference type="STRING" id="529709.PYCH_14600"/>
<dbReference type="KEGG" id="pya:PYCH_14600"/>
<dbReference type="HOGENOM" id="CLU_3210905_0_0_2"/>
<dbReference type="Proteomes" id="UP000008386">
    <property type="component" value="Chromosome"/>
</dbReference>
<keyword evidence="2" id="KW-1185">Reference proteome</keyword>
<dbReference type="AlphaFoldDB" id="F8AGD4"/>
<dbReference type="RefSeq" id="WP_013906186.1">
    <property type="nucleotide sequence ID" value="NC_015680.1"/>
</dbReference>
<protein>
    <submittedName>
        <fullName evidence="1">Uncharacterized protein</fullName>
    </submittedName>
</protein>
<evidence type="ECO:0000313" key="1">
    <source>
        <dbReference type="EMBL" id="AEH25130.1"/>
    </source>
</evidence>
<accession>F8AGD4</accession>
<name>F8AGD4_PYRYC</name>
<dbReference type="EMBL" id="CP002779">
    <property type="protein sequence ID" value="AEH25130.1"/>
    <property type="molecule type" value="Genomic_DNA"/>
</dbReference>
<reference evidence="1 2" key="1">
    <citation type="journal article" date="2011" name="J. Bacteriol.">
        <title>Complete genome sequence of the obligate piezophilic hyperthermophilic archaeon Pyrococcus yayanosii CH1.</title>
        <authorList>
            <person name="Jun X."/>
            <person name="Lupeng L."/>
            <person name="Minjuan X."/>
            <person name="Oger P."/>
            <person name="Fengping W."/>
            <person name="Jebbar M."/>
            <person name="Xiang X."/>
        </authorList>
    </citation>
    <scope>NUCLEOTIDE SEQUENCE [LARGE SCALE GENOMIC DNA]</scope>
    <source>
        <strain evidence="2">CH1 / JCM 16557</strain>
    </source>
</reference>
<evidence type="ECO:0000313" key="2">
    <source>
        <dbReference type="Proteomes" id="UP000008386"/>
    </source>
</evidence>
<organism evidence="1 2">
    <name type="scientific">Pyrococcus yayanosii (strain CH1 / JCM 16557)</name>
    <dbReference type="NCBI Taxonomy" id="529709"/>
    <lineage>
        <taxon>Archaea</taxon>
        <taxon>Methanobacteriati</taxon>
        <taxon>Methanobacteriota</taxon>
        <taxon>Thermococci</taxon>
        <taxon>Thermococcales</taxon>
        <taxon>Thermococcaceae</taxon>
        <taxon>Pyrococcus</taxon>
    </lineage>
</organism>
<dbReference type="GeneID" id="74507081"/>
<proteinExistence type="predicted"/>